<proteinExistence type="predicted"/>
<dbReference type="AlphaFoldDB" id="A0ABD0Y9N1"/>
<sequence length="123" mass="13544">MAKVAANSKELEAMMGVIFRPEKKPFTEEARLFLYNSETGAVLGRTPVSWEHLSSALKWPRYEDPSSPGFLEAEICGIVFSVSLEELFRIVAILSGAVWVVVHVTTPGSDANYYPDSTGEFGD</sequence>
<dbReference type="EMBL" id="JBFDAA010000011">
    <property type="protein sequence ID" value="KAL1124040.1"/>
    <property type="molecule type" value="Genomic_DNA"/>
</dbReference>
<keyword evidence="2" id="KW-1185">Reference proteome</keyword>
<gene>
    <name evidence="1" type="ORF">AAG570_001810</name>
</gene>
<protein>
    <submittedName>
        <fullName evidence="1">Uncharacterized protein</fullName>
    </submittedName>
</protein>
<evidence type="ECO:0000313" key="2">
    <source>
        <dbReference type="Proteomes" id="UP001558652"/>
    </source>
</evidence>
<organism evidence="1 2">
    <name type="scientific">Ranatra chinensis</name>
    <dbReference type="NCBI Taxonomy" id="642074"/>
    <lineage>
        <taxon>Eukaryota</taxon>
        <taxon>Metazoa</taxon>
        <taxon>Ecdysozoa</taxon>
        <taxon>Arthropoda</taxon>
        <taxon>Hexapoda</taxon>
        <taxon>Insecta</taxon>
        <taxon>Pterygota</taxon>
        <taxon>Neoptera</taxon>
        <taxon>Paraneoptera</taxon>
        <taxon>Hemiptera</taxon>
        <taxon>Heteroptera</taxon>
        <taxon>Panheteroptera</taxon>
        <taxon>Nepomorpha</taxon>
        <taxon>Nepidae</taxon>
        <taxon>Ranatrinae</taxon>
        <taxon>Ranatra</taxon>
    </lineage>
</organism>
<evidence type="ECO:0000313" key="1">
    <source>
        <dbReference type="EMBL" id="KAL1124040.1"/>
    </source>
</evidence>
<name>A0ABD0Y9N1_9HEMI</name>
<dbReference type="Gene3D" id="1.20.5.170">
    <property type="match status" value="1"/>
</dbReference>
<comment type="caution">
    <text evidence="1">The sequence shown here is derived from an EMBL/GenBank/DDBJ whole genome shotgun (WGS) entry which is preliminary data.</text>
</comment>
<dbReference type="Proteomes" id="UP001558652">
    <property type="component" value="Unassembled WGS sequence"/>
</dbReference>
<reference evidence="1 2" key="1">
    <citation type="submission" date="2024-07" db="EMBL/GenBank/DDBJ databases">
        <title>Chromosome-level genome assembly of the water stick insect Ranatra chinensis (Heteroptera: Nepidae).</title>
        <authorList>
            <person name="Liu X."/>
        </authorList>
    </citation>
    <scope>NUCLEOTIDE SEQUENCE [LARGE SCALE GENOMIC DNA]</scope>
    <source>
        <strain evidence="1">Cailab_2021Rc</strain>
        <tissue evidence="1">Muscle</tissue>
    </source>
</reference>
<accession>A0ABD0Y9N1</accession>